<name>A0AAD8UWA2_9PEZI</name>
<keyword evidence="1" id="KW-0812">Transmembrane</keyword>
<dbReference type="RefSeq" id="XP_060407623.1">
    <property type="nucleotide sequence ID" value="XM_060565066.1"/>
</dbReference>
<evidence type="ECO:0000256" key="1">
    <source>
        <dbReference type="SAM" id="Phobius"/>
    </source>
</evidence>
<dbReference type="InterPro" id="IPR056121">
    <property type="entry name" value="DUF7704"/>
</dbReference>
<comment type="caution">
    <text evidence="3">The sequence shown here is derived from an EMBL/GenBank/DDBJ whole genome shotgun (WGS) entry which is preliminary data.</text>
</comment>
<feature type="transmembrane region" description="Helical" evidence="1">
    <location>
        <begin position="129"/>
        <end position="150"/>
    </location>
</feature>
<keyword evidence="4" id="KW-1185">Reference proteome</keyword>
<keyword evidence="1" id="KW-0472">Membrane</keyword>
<evidence type="ECO:0000313" key="3">
    <source>
        <dbReference type="EMBL" id="KAK1569370.1"/>
    </source>
</evidence>
<dbReference type="EMBL" id="JAHLJV010000138">
    <property type="protein sequence ID" value="KAK1569370.1"/>
    <property type="molecule type" value="Genomic_DNA"/>
</dbReference>
<dbReference type="AlphaFoldDB" id="A0AAD8UWA2"/>
<protein>
    <recommendedName>
        <fullName evidence="2">DUF7704 domain-containing protein</fullName>
    </recommendedName>
</protein>
<dbReference type="PANTHER" id="PTHR37019:SF1">
    <property type="entry name" value="EXPERA DOMAIN-CONTAINING PROTEIN"/>
    <property type="match status" value="1"/>
</dbReference>
<dbReference type="GeneID" id="85449306"/>
<gene>
    <name evidence="3" type="ORF">LY79DRAFT_708027</name>
</gene>
<feature type="transmembrane region" description="Helical" evidence="1">
    <location>
        <begin position="95"/>
        <end position="117"/>
    </location>
</feature>
<accession>A0AAD8UWA2</accession>
<dbReference type="Pfam" id="PF24803">
    <property type="entry name" value="DUF7704"/>
    <property type="match status" value="1"/>
</dbReference>
<feature type="transmembrane region" description="Helical" evidence="1">
    <location>
        <begin position="60"/>
        <end position="83"/>
    </location>
</feature>
<organism evidence="3 4">
    <name type="scientific">Colletotrichum navitas</name>
    <dbReference type="NCBI Taxonomy" id="681940"/>
    <lineage>
        <taxon>Eukaryota</taxon>
        <taxon>Fungi</taxon>
        <taxon>Dikarya</taxon>
        <taxon>Ascomycota</taxon>
        <taxon>Pezizomycotina</taxon>
        <taxon>Sordariomycetes</taxon>
        <taxon>Hypocreomycetidae</taxon>
        <taxon>Glomerellales</taxon>
        <taxon>Glomerellaceae</taxon>
        <taxon>Colletotrichum</taxon>
        <taxon>Colletotrichum graminicola species complex</taxon>
    </lineage>
</organism>
<evidence type="ECO:0000313" key="4">
    <source>
        <dbReference type="Proteomes" id="UP001230504"/>
    </source>
</evidence>
<keyword evidence="1" id="KW-1133">Transmembrane helix</keyword>
<feature type="domain" description="DUF7704" evidence="2">
    <location>
        <begin position="13"/>
        <end position="148"/>
    </location>
</feature>
<feature type="transmembrane region" description="Helical" evidence="1">
    <location>
        <begin position="20"/>
        <end position="40"/>
    </location>
</feature>
<dbReference type="Proteomes" id="UP001230504">
    <property type="component" value="Unassembled WGS sequence"/>
</dbReference>
<dbReference type="PANTHER" id="PTHR37019">
    <property type="entry name" value="CHROMOSOME 1, WHOLE GENOME SHOTGUN SEQUENCE"/>
    <property type="match status" value="1"/>
</dbReference>
<evidence type="ECO:0000259" key="2">
    <source>
        <dbReference type="Pfam" id="PF24803"/>
    </source>
</evidence>
<reference evidence="3" key="1">
    <citation type="submission" date="2021-06" db="EMBL/GenBank/DDBJ databases">
        <title>Comparative genomics, transcriptomics and evolutionary studies reveal genomic signatures of adaptation to plant cell wall in hemibiotrophic fungi.</title>
        <authorList>
            <consortium name="DOE Joint Genome Institute"/>
            <person name="Baroncelli R."/>
            <person name="Diaz J.F."/>
            <person name="Benocci T."/>
            <person name="Peng M."/>
            <person name="Battaglia E."/>
            <person name="Haridas S."/>
            <person name="Andreopoulos W."/>
            <person name="Labutti K."/>
            <person name="Pangilinan J."/>
            <person name="Floch G.L."/>
            <person name="Makela M.R."/>
            <person name="Henrissat B."/>
            <person name="Grigoriev I.V."/>
            <person name="Crouch J.A."/>
            <person name="De Vries R.P."/>
            <person name="Sukno S.A."/>
            <person name="Thon M.R."/>
        </authorList>
    </citation>
    <scope>NUCLEOTIDE SEQUENCE</scope>
    <source>
        <strain evidence="3">CBS 125086</strain>
    </source>
</reference>
<proteinExistence type="predicted"/>
<sequence length="166" mass="18280">MASHRAIVKASAVVPGIYQFIFTIEPILAILGAVMVLHAPHQYLAGMTRNAMPYTPDTRFLYTQVGGGWLFIAFVEGVVLRLFDDLSLWRVICAGMLLSDAAYAHGTAQAVGGWGIWLDRSLWTVEDYVVFWTTAPMLVVRCLLVLGIGIRIPKEGDAKQGEKQAK</sequence>